<feature type="transmembrane region" description="Helical" evidence="6">
    <location>
        <begin position="171"/>
        <end position="197"/>
    </location>
</feature>
<sequence length="312" mass="32984">MKVLQVKLALIFALALIVLYPIIAPLVFAIVFGYLGRPLHKRLAEKIGAGTSAATVTALVLLIILFPVAAIVKSLVANAGSIAAFATKIIGKLSVIFEGTALSFDINSLSPAIQAGVEASGTLFISLPILVLNLFIMLLALFELLKNWDSISKYITQLAKKPKHLKIVKDINSLMIGIIDGYFGTAILFGALSYPLFLILGIELATFNAILVSVTTLIPMVGSWVMFAILGIYSYLVGNITTAVVLAIAGGIFGVAQIIVTPMLTKRRSPVHPALLLLGFIGGPMAFGVAGIILGPIIIGSLKIVLDSFKSE</sequence>
<evidence type="ECO:0000256" key="1">
    <source>
        <dbReference type="ARBA" id="ARBA00004141"/>
    </source>
</evidence>
<accession>A0A832UZY5</accession>
<dbReference type="Proteomes" id="UP000604391">
    <property type="component" value="Unassembled WGS sequence"/>
</dbReference>
<evidence type="ECO:0000256" key="5">
    <source>
        <dbReference type="ARBA" id="ARBA00023136"/>
    </source>
</evidence>
<feature type="transmembrane region" description="Helical" evidence="6">
    <location>
        <begin position="6"/>
        <end position="35"/>
    </location>
</feature>
<keyword evidence="8" id="KW-1185">Reference proteome</keyword>
<evidence type="ECO:0000256" key="6">
    <source>
        <dbReference type="SAM" id="Phobius"/>
    </source>
</evidence>
<dbReference type="Pfam" id="PF01594">
    <property type="entry name" value="AI-2E_transport"/>
    <property type="match status" value="1"/>
</dbReference>
<keyword evidence="3 6" id="KW-0812">Transmembrane</keyword>
<dbReference type="InterPro" id="IPR002549">
    <property type="entry name" value="AI-2E-like"/>
</dbReference>
<evidence type="ECO:0000313" key="8">
    <source>
        <dbReference type="Proteomes" id="UP000604391"/>
    </source>
</evidence>
<feature type="transmembrane region" description="Helical" evidence="6">
    <location>
        <begin position="209"/>
        <end position="236"/>
    </location>
</feature>
<evidence type="ECO:0000313" key="7">
    <source>
        <dbReference type="EMBL" id="HIJ99545.1"/>
    </source>
</evidence>
<dbReference type="GO" id="GO:0016020">
    <property type="term" value="C:membrane"/>
    <property type="evidence" value="ECO:0007669"/>
    <property type="project" value="UniProtKB-SubCell"/>
</dbReference>
<evidence type="ECO:0000256" key="4">
    <source>
        <dbReference type="ARBA" id="ARBA00022989"/>
    </source>
</evidence>
<feature type="transmembrane region" description="Helical" evidence="6">
    <location>
        <begin position="47"/>
        <end position="72"/>
    </location>
</feature>
<dbReference type="PANTHER" id="PTHR21716:SF4">
    <property type="entry name" value="TRANSMEMBRANE PROTEIN 245"/>
    <property type="match status" value="1"/>
</dbReference>
<evidence type="ECO:0000256" key="3">
    <source>
        <dbReference type="ARBA" id="ARBA00022692"/>
    </source>
</evidence>
<gene>
    <name evidence="7" type="ORF">H1011_01820</name>
</gene>
<feature type="transmembrane region" description="Helical" evidence="6">
    <location>
        <begin position="285"/>
        <end position="306"/>
    </location>
</feature>
<keyword evidence="4 6" id="KW-1133">Transmembrane helix</keyword>
<organism evidence="7 8">
    <name type="scientific">Candidatus Undinarchaeum marinum</name>
    <dbReference type="NCBI Taxonomy" id="2756141"/>
    <lineage>
        <taxon>Archaea</taxon>
        <taxon>Candidatus Undinarchaeota</taxon>
        <taxon>Candidatus Undinarchaeia</taxon>
        <taxon>Candidatus Undinarchaeales</taxon>
        <taxon>Candidatus Undinarchaeaceae</taxon>
        <taxon>Candidatus Undinarchaeum</taxon>
    </lineage>
</organism>
<comment type="subcellular location">
    <subcellularLocation>
        <location evidence="1">Membrane</location>
        <topology evidence="1">Multi-pass membrane protein</topology>
    </subcellularLocation>
</comment>
<comment type="caution">
    <text evidence="7">The sequence shown here is derived from an EMBL/GenBank/DDBJ whole genome shotgun (WGS) entry which is preliminary data.</text>
</comment>
<protein>
    <submittedName>
        <fullName evidence="7">AI-2E family transporter</fullName>
    </submittedName>
</protein>
<reference evidence="7 8" key="1">
    <citation type="journal article" name="Nat. Commun.">
        <title>Undinarchaeota illuminate DPANN phylogeny and the impact of gene transfer on archaeal evolution.</title>
        <authorList>
            <person name="Dombrowski N."/>
            <person name="Williams T.A."/>
            <person name="Sun J."/>
            <person name="Woodcroft B.J."/>
            <person name="Lee J.H."/>
            <person name="Minh B.Q."/>
            <person name="Rinke C."/>
            <person name="Spang A."/>
        </authorList>
    </citation>
    <scope>NUCLEOTIDE SEQUENCE [LARGE SCALE GENOMIC DNA]</scope>
    <source>
        <strain evidence="7">MAG_bin17</strain>
    </source>
</reference>
<feature type="transmembrane region" description="Helical" evidence="6">
    <location>
        <begin position="243"/>
        <end position="265"/>
    </location>
</feature>
<dbReference type="EMBL" id="DVAD01000011">
    <property type="protein sequence ID" value="HIJ99545.1"/>
    <property type="molecule type" value="Genomic_DNA"/>
</dbReference>
<name>A0A832UZY5_9ARCH</name>
<comment type="similarity">
    <text evidence="2">Belongs to the autoinducer-2 exporter (AI-2E) (TC 2.A.86) family.</text>
</comment>
<feature type="transmembrane region" description="Helical" evidence="6">
    <location>
        <begin position="123"/>
        <end position="145"/>
    </location>
</feature>
<evidence type="ECO:0000256" key="2">
    <source>
        <dbReference type="ARBA" id="ARBA00009773"/>
    </source>
</evidence>
<keyword evidence="5 6" id="KW-0472">Membrane</keyword>
<proteinExistence type="inferred from homology"/>
<dbReference type="AlphaFoldDB" id="A0A832UZY5"/>
<dbReference type="PANTHER" id="PTHR21716">
    <property type="entry name" value="TRANSMEMBRANE PROTEIN"/>
    <property type="match status" value="1"/>
</dbReference>